<accession>A0A6J4LMY1</accession>
<dbReference type="EMBL" id="CADCUJ010000022">
    <property type="protein sequence ID" value="CAA9336695.1"/>
    <property type="molecule type" value="Genomic_DNA"/>
</dbReference>
<proteinExistence type="predicted"/>
<name>A0A6J4LMY1_9ACTN</name>
<protein>
    <submittedName>
        <fullName evidence="1">Uncharacterized protein</fullName>
    </submittedName>
</protein>
<gene>
    <name evidence="1" type="ORF">AVDCRST_MAG72-563</name>
</gene>
<dbReference type="AlphaFoldDB" id="A0A6J4LMY1"/>
<reference evidence="1" key="1">
    <citation type="submission" date="2020-02" db="EMBL/GenBank/DDBJ databases">
        <authorList>
            <person name="Meier V. D."/>
        </authorList>
    </citation>
    <scope>NUCLEOTIDE SEQUENCE</scope>
    <source>
        <strain evidence="1">AVDCRST_MAG72</strain>
    </source>
</reference>
<feature type="non-terminal residue" evidence="1">
    <location>
        <position position="1"/>
    </location>
</feature>
<evidence type="ECO:0000313" key="1">
    <source>
        <dbReference type="EMBL" id="CAA9336695.1"/>
    </source>
</evidence>
<sequence>ESGTRCAGGPGRILRLGLLLLPPHRRRPRIDHLL</sequence>
<organism evidence="1">
    <name type="scientific">uncultured Nocardioidaceae bacterium</name>
    <dbReference type="NCBI Taxonomy" id="253824"/>
    <lineage>
        <taxon>Bacteria</taxon>
        <taxon>Bacillati</taxon>
        <taxon>Actinomycetota</taxon>
        <taxon>Actinomycetes</taxon>
        <taxon>Propionibacteriales</taxon>
        <taxon>Nocardioidaceae</taxon>
        <taxon>environmental samples</taxon>
    </lineage>
</organism>
<feature type="non-terminal residue" evidence="1">
    <location>
        <position position="34"/>
    </location>
</feature>